<dbReference type="InterPro" id="IPR013103">
    <property type="entry name" value="RVT_2"/>
</dbReference>
<feature type="domain" description="Integrase catalytic" evidence="3">
    <location>
        <begin position="481"/>
        <end position="648"/>
    </location>
</feature>
<dbReference type="InterPro" id="IPR001584">
    <property type="entry name" value="Integrase_cat-core"/>
</dbReference>
<reference evidence="4 5" key="1">
    <citation type="submission" date="2019-05" db="EMBL/GenBank/DDBJ databases">
        <title>Mikania micrantha, genome provides insights into the molecular mechanism of rapid growth.</title>
        <authorList>
            <person name="Liu B."/>
        </authorList>
    </citation>
    <scope>NUCLEOTIDE SEQUENCE [LARGE SCALE GENOMIC DNA]</scope>
    <source>
        <strain evidence="4">NLD-2019</strain>
        <tissue evidence="4">Leaf</tissue>
    </source>
</reference>
<feature type="compositionally biased region" description="Low complexity" evidence="2">
    <location>
        <begin position="844"/>
        <end position="860"/>
    </location>
</feature>
<dbReference type="Proteomes" id="UP000326396">
    <property type="component" value="Linkage Group LG11"/>
</dbReference>
<comment type="caution">
    <text evidence="4">The sequence shown here is derived from an EMBL/GenBank/DDBJ whole genome shotgun (WGS) entry which is preliminary data.</text>
</comment>
<evidence type="ECO:0000256" key="1">
    <source>
        <dbReference type="ARBA" id="ARBA00022750"/>
    </source>
</evidence>
<dbReference type="CDD" id="cd09272">
    <property type="entry name" value="RNase_HI_RT_Ty1"/>
    <property type="match status" value="1"/>
</dbReference>
<protein>
    <recommendedName>
        <fullName evidence="3">Integrase catalytic domain-containing protein</fullName>
    </recommendedName>
</protein>
<keyword evidence="1" id="KW-0064">Aspartyl protease</keyword>
<dbReference type="EMBL" id="SZYD01000003">
    <property type="protein sequence ID" value="KAD6795642.1"/>
    <property type="molecule type" value="Genomic_DNA"/>
</dbReference>
<dbReference type="Pfam" id="PF14223">
    <property type="entry name" value="Retrotran_gag_2"/>
    <property type="match status" value="1"/>
</dbReference>
<dbReference type="InterPro" id="IPR054722">
    <property type="entry name" value="PolX-like_BBD"/>
</dbReference>
<dbReference type="InterPro" id="IPR012337">
    <property type="entry name" value="RNaseH-like_sf"/>
</dbReference>
<feature type="compositionally biased region" description="Low complexity" evidence="2">
    <location>
        <begin position="744"/>
        <end position="762"/>
    </location>
</feature>
<dbReference type="GO" id="GO:0015074">
    <property type="term" value="P:DNA integration"/>
    <property type="evidence" value="ECO:0007669"/>
    <property type="project" value="InterPro"/>
</dbReference>
<dbReference type="PANTHER" id="PTHR11439">
    <property type="entry name" value="GAG-POL-RELATED RETROTRANSPOSON"/>
    <property type="match status" value="1"/>
</dbReference>
<dbReference type="Pfam" id="PF22936">
    <property type="entry name" value="Pol_BBD"/>
    <property type="match status" value="1"/>
</dbReference>
<dbReference type="SUPFAM" id="SSF57756">
    <property type="entry name" value="Retrovirus zinc finger-like domains"/>
    <property type="match status" value="1"/>
</dbReference>
<evidence type="ECO:0000256" key="2">
    <source>
        <dbReference type="SAM" id="MobiDB-lite"/>
    </source>
</evidence>
<proteinExistence type="predicted"/>
<dbReference type="PANTHER" id="PTHR11439:SF455">
    <property type="entry name" value="RLK (RECEPTOR-LIKE PROTEIN KINASE) 8, PUTATIVE-RELATED"/>
    <property type="match status" value="1"/>
</dbReference>
<evidence type="ECO:0000313" key="5">
    <source>
        <dbReference type="Proteomes" id="UP000326396"/>
    </source>
</evidence>
<dbReference type="Gene3D" id="3.30.420.10">
    <property type="entry name" value="Ribonuclease H-like superfamily/Ribonuclease H"/>
    <property type="match status" value="1"/>
</dbReference>
<evidence type="ECO:0000313" key="4">
    <source>
        <dbReference type="EMBL" id="KAD6795642.1"/>
    </source>
</evidence>
<dbReference type="PROSITE" id="PS50994">
    <property type="entry name" value="INTEGRASE"/>
    <property type="match status" value="1"/>
</dbReference>
<dbReference type="SUPFAM" id="SSF53098">
    <property type="entry name" value="Ribonuclease H-like"/>
    <property type="match status" value="1"/>
</dbReference>
<dbReference type="Pfam" id="PF00665">
    <property type="entry name" value="rve"/>
    <property type="match status" value="1"/>
</dbReference>
<evidence type="ECO:0000259" key="3">
    <source>
        <dbReference type="PROSITE" id="PS50994"/>
    </source>
</evidence>
<dbReference type="InterPro" id="IPR036397">
    <property type="entry name" value="RNaseH_sf"/>
</dbReference>
<dbReference type="Pfam" id="PF07727">
    <property type="entry name" value="RVT_2"/>
    <property type="match status" value="1"/>
</dbReference>
<dbReference type="SUPFAM" id="SSF56672">
    <property type="entry name" value="DNA/RNA polymerases"/>
    <property type="match status" value="1"/>
</dbReference>
<dbReference type="GO" id="GO:0003676">
    <property type="term" value="F:nucleic acid binding"/>
    <property type="evidence" value="ECO:0007669"/>
    <property type="project" value="InterPro"/>
</dbReference>
<keyword evidence="1" id="KW-0378">Hydrolase</keyword>
<dbReference type="Pfam" id="PF25597">
    <property type="entry name" value="SH3_retrovirus"/>
    <property type="match status" value="1"/>
</dbReference>
<feature type="compositionally biased region" description="Polar residues" evidence="2">
    <location>
        <begin position="818"/>
        <end position="838"/>
    </location>
</feature>
<keyword evidence="1" id="KW-0645">Protease</keyword>
<dbReference type="Pfam" id="PF13976">
    <property type="entry name" value="gag_pre-integrs"/>
    <property type="match status" value="1"/>
</dbReference>
<feature type="compositionally biased region" description="Pro residues" evidence="2">
    <location>
        <begin position="780"/>
        <end position="798"/>
    </location>
</feature>
<keyword evidence="5" id="KW-1185">Reference proteome</keyword>
<gene>
    <name evidence="4" type="ORF">E3N88_06538</name>
</gene>
<name>A0A5N6PPX5_9ASTR</name>
<feature type="region of interest" description="Disordered" evidence="2">
    <location>
        <begin position="743"/>
        <end position="762"/>
    </location>
</feature>
<sequence length="1411" mass="157618">MAGSSSSTDSISMSSISHMLTIKLSPTNYLYWKNQMEPLLTVHNLISHVDGTSDPPSPTVLQDAKSVPNPLYSLWFANDKRAIMVLNASLTEEAIAEVIGLSSARSMWLALETAFSNTSIERVQNLRDQLRQITKGSSSVADFGRKFKLICDQLSAAGYPVDDADKNHWFLHGLGAAFESFSTAMRAAKPPTVFRELLVQAESHELFLKSIHATESPTVAFNSRSIRGGRGGRGGQFRPPSSGGRGRGRRTPHCQLCRQDGHYANHCPTLPSFASQAAPAASDIANAFLAQCHVASSSPDWIADTGATDHMNQAATNLHKSAPFTGDTKVLFGNGNSLPVTHIGSHQLPNNISLNDVLVVPHLMNNLLSVSKLTKDNNLDVLFSQPSFYIQDRTTKQVLAQGRCEDGLYVLKSCPQAFNVIKNKASFEIWHSRLGHVSYDTISMLNKLGCVNLTSILPKPGICNTCEMSKGHRLPFQLNDKRASHCLDLVHCDLWGPSPISSMNNFRYYVIFVDDFSRFTWFYPLRTKSEFFAIFSTFVTFVQTQFSRKIKVFQSDGGTEFLNHNVKNLLNDNGTFHRISCPYTPSQNGRAERKHRHVVETGLALLFNSNLPTSYWEHAFASAVHIINRLPTKVLDNRSPFEVLFLVPPDYTNFHVFGCRVYPYLRDYSEHKLAPRSLPCIFIGYCSQYKGYKCLEPNTRRIFVTRNARFDETYLPFKTSTSPTNILHLPWHTYIDNITTSSQNPPMSSSFHNPSPSSPTHSTIGCCDPFLSVASTLSTPIPPNPPPTSTTQPSPPTIPVTTQTETSPTVLTPIEPTIPSTLPQTEPSNIIPTQTVASTVPHVPSLSPTAPTTTATSSHPMITRAKDGIFKPRHRADLAFTHSNRLLQSLLTTTNPKGVKSASKHSHWIEAMNHELNALYKNDTWVLVPRPATHNVVGSKWLFRTKFRADGSIDRYKARLVAQGYSQVPGLDYSHTFSPVVKATTVRVVLSLAVVNNWKLRQLDVNNAFLHGKITERVFMEQPPGFANPHFPNHVCLLKKAIYGLKQAPRAWFDRLSTFLLQCGFSCSRADASLFVYNHKGCLIYLIVYVDDIIVTGNNDEFISSFVAKLHSEFAIKDLGSLNYFLGLEVTPTDDGLFLSQAKYAHDILSRADLLDCKPVHTPLAPNETLSSAGAPLPDVTSYRSLVGALQYLTINRPDIAYAVNQVSQFLQSPTLDHLQHVKRILRYIKGTMSYGLVFSRVSSPTVLGYYDADWARCIDTRRSTYGYSIYLGNNLISWSAKKQPTVARSSCESEYRAMANTAAEILWVINLLRDLQVFTSETPTLFCDNKSAIFLTQNPVSHKRAKHIDLDYHFIRELVTSGRLRTIFLSSKLQVADIFTKSLPRSQFEHFRDRLCIRPPPFRLREDVNK</sequence>
<dbReference type="GO" id="GO:0004190">
    <property type="term" value="F:aspartic-type endopeptidase activity"/>
    <property type="evidence" value="ECO:0007669"/>
    <property type="project" value="UniProtKB-KW"/>
</dbReference>
<accession>A0A5N6PPX5</accession>
<dbReference type="InterPro" id="IPR057670">
    <property type="entry name" value="SH3_retrovirus"/>
</dbReference>
<organism evidence="4 5">
    <name type="scientific">Mikania micrantha</name>
    <name type="common">bitter vine</name>
    <dbReference type="NCBI Taxonomy" id="192012"/>
    <lineage>
        <taxon>Eukaryota</taxon>
        <taxon>Viridiplantae</taxon>
        <taxon>Streptophyta</taxon>
        <taxon>Embryophyta</taxon>
        <taxon>Tracheophyta</taxon>
        <taxon>Spermatophyta</taxon>
        <taxon>Magnoliopsida</taxon>
        <taxon>eudicotyledons</taxon>
        <taxon>Gunneridae</taxon>
        <taxon>Pentapetalae</taxon>
        <taxon>asterids</taxon>
        <taxon>campanulids</taxon>
        <taxon>Asterales</taxon>
        <taxon>Asteraceae</taxon>
        <taxon>Asteroideae</taxon>
        <taxon>Heliantheae alliance</taxon>
        <taxon>Eupatorieae</taxon>
        <taxon>Mikania</taxon>
    </lineage>
</organism>
<dbReference type="OrthoDB" id="414945at2759"/>
<feature type="region of interest" description="Disordered" evidence="2">
    <location>
        <begin position="222"/>
        <end position="250"/>
    </location>
</feature>
<dbReference type="GO" id="GO:0008270">
    <property type="term" value="F:zinc ion binding"/>
    <property type="evidence" value="ECO:0007669"/>
    <property type="project" value="InterPro"/>
</dbReference>
<dbReference type="InterPro" id="IPR036875">
    <property type="entry name" value="Znf_CCHC_sf"/>
</dbReference>
<dbReference type="InterPro" id="IPR043502">
    <property type="entry name" value="DNA/RNA_pol_sf"/>
</dbReference>
<dbReference type="InterPro" id="IPR025724">
    <property type="entry name" value="GAG-pre-integrase_dom"/>
</dbReference>
<feature type="region of interest" description="Disordered" evidence="2">
    <location>
        <begin position="777"/>
        <end position="861"/>
    </location>
</feature>